<proteinExistence type="predicted"/>
<name>A0A0A9E6J5_ARUDO</name>
<sequence length="56" mass="6700">MMTATACPYTCFLFLFWLCHNQEQIMSLLFSREVLARQSFCFDCCCLWSCLEKLSW</sequence>
<evidence type="ECO:0000256" key="1">
    <source>
        <dbReference type="SAM" id="SignalP"/>
    </source>
</evidence>
<dbReference type="AlphaFoldDB" id="A0A0A9E6J5"/>
<keyword evidence="1" id="KW-0732">Signal</keyword>
<accession>A0A0A9E6J5</accession>
<organism evidence="2">
    <name type="scientific">Arundo donax</name>
    <name type="common">Giant reed</name>
    <name type="synonym">Donax arundinaceus</name>
    <dbReference type="NCBI Taxonomy" id="35708"/>
    <lineage>
        <taxon>Eukaryota</taxon>
        <taxon>Viridiplantae</taxon>
        <taxon>Streptophyta</taxon>
        <taxon>Embryophyta</taxon>
        <taxon>Tracheophyta</taxon>
        <taxon>Spermatophyta</taxon>
        <taxon>Magnoliopsida</taxon>
        <taxon>Liliopsida</taxon>
        <taxon>Poales</taxon>
        <taxon>Poaceae</taxon>
        <taxon>PACMAD clade</taxon>
        <taxon>Arundinoideae</taxon>
        <taxon>Arundineae</taxon>
        <taxon>Arundo</taxon>
    </lineage>
</organism>
<feature type="chain" id="PRO_5002046786" evidence="1">
    <location>
        <begin position="22"/>
        <end position="56"/>
    </location>
</feature>
<reference evidence="2" key="2">
    <citation type="journal article" date="2015" name="Data Brief">
        <title>Shoot transcriptome of the giant reed, Arundo donax.</title>
        <authorList>
            <person name="Barrero R.A."/>
            <person name="Guerrero F.D."/>
            <person name="Moolhuijzen P."/>
            <person name="Goolsby J.A."/>
            <person name="Tidwell J."/>
            <person name="Bellgard S.E."/>
            <person name="Bellgard M.I."/>
        </authorList>
    </citation>
    <scope>NUCLEOTIDE SEQUENCE</scope>
    <source>
        <tissue evidence="2">Shoot tissue taken approximately 20 cm above the soil surface</tissue>
    </source>
</reference>
<reference evidence="2" key="1">
    <citation type="submission" date="2014-09" db="EMBL/GenBank/DDBJ databases">
        <authorList>
            <person name="Magalhaes I.L.F."/>
            <person name="Oliveira U."/>
            <person name="Santos F.R."/>
            <person name="Vidigal T.H.D.A."/>
            <person name="Brescovit A.D."/>
            <person name="Santos A.J."/>
        </authorList>
    </citation>
    <scope>NUCLEOTIDE SEQUENCE</scope>
    <source>
        <tissue evidence="2">Shoot tissue taken approximately 20 cm above the soil surface</tissue>
    </source>
</reference>
<dbReference type="EMBL" id="GBRH01203282">
    <property type="protein sequence ID" value="JAD94613.1"/>
    <property type="molecule type" value="Transcribed_RNA"/>
</dbReference>
<evidence type="ECO:0000313" key="2">
    <source>
        <dbReference type="EMBL" id="JAD94613.1"/>
    </source>
</evidence>
<feature type="signal peptide" evidence="1">
    <location>
        <begin position="1"/>
        <end position="21"/>
    </location>
</feature>
<protein>
    <submittedName>
        <fullName evidence="2">Uncharacterized protein</fullName>
    </submittedName>
</protein>